<feature type="compositionally biased region" description="Low complexity" evidence="1">
    <location>
        <begin position="13"/>
        <end position="23"/>
    </location>
</feature>
<proteinExistence type="predicted"/>
<reference evidence="2 3" key="2">
    <citation type="submission" date="2017-09" db="EMBL/GenBank/DDBJ databases">
        <title>Tripartite evolution among Lactobacillus johnsonii, Lactobacillus taiwanensis, Lactobacillus reuteri and their rodent host.</title>
        <authorList>
            <person name="Wang T."/>
            <person name="Knowles S."/>
            <person name="Cheng C."/>
        </authorList>
    </citation>
    <scope>NUCLEOTIDE SEQUENCE [LARGE SCALE GENOMIC DNA]</scope>
    <source>
        <strain evidence="2 3">114h</strain>
    </source>
</reference>
<evidence type="ECO:0000313" key="2">
    <source>
        <dbReference type="EMBL" id="OYS70349.1"/>
    </source>
</evidence>
<comment type="caution">
    <text evidence="2">The sequence shown here is derived from an EMBL/GenBank/DDBJ whole genome shotgun (WGS) entry which is preliminary data.</text>
</comment>
<dbReference type="EMBL" id="NGPL01000017">
    <property type="protein sequence ID" value="OYS70349.1"/>
    <property type="molecule type" value="Genomic_DNA"/>
</dbReference>
<organism evidence="2 3">
    <name type="scientific">Limosilactobacillus reuteri</name>
    <name type="common">Lactobacillus reuteri</name>
    <dbReference type="NCBI Taxonomy" id="1598"/>
    <lineage>
        <taxon>Bacteria</taxon>
        <taxon>Bacillati</taxon>
        <taxon>Bacillota</taxon>
        <taxon>Bacilli</taxon>
        <taxon>Lactobacillales</taxon>
        <taxon>Lactobacillaceae</taxon>
        <taxon>Limosilactobacillus</taxon>
    </lineage>
</organism>
<accession>A0A256SUT9</accession>
<protein>
    <recommendedName>
        <fullName evidence="4">Gp58-like domain-containing protein</fullName>
    </recommendedName>
</protein>
<evidence type="ECO:0008006" key="4">
    <source>
        <dbReference type="Google" id="ProtNLM"/>
    </source>
</evidence>
<dbReference type="CDD" id="cd19958">
    <property type="entry name" value="pyocin_knob"/>
    <property type="match status" value="1"/>
</dbReference>
<gene>
    <name evidence="2" type="ORF">CBF96_02720</name>
</gene>
<dbReference type="Proteomes" id="UP000215747">
    <property type="component" value="Unassembled WGS sequence"/>
</dbReference>
<sequence length="1300" mass="140791">MTENNQLSDETKNNSTDTSSTDVSSAVIGNHENAVVPHKISNHDKLVQTMVMVDGEWINVNDTNDQANMKEDMHKVNKKVVEAQKGIVEAKNTADSAVKYADSAVSASKVNSDAIVAQSSAISEVKAAADDAASKAQAVKENAASEAAAIRNQVVNVANNVSSVKADVASATSDVANLKVDVQANSAAIIKTNEAVSVQSKSSSDAINELKIANGQVESIAKDAQNNATVAKQTADTATTLAQDAKSNAILATQTATSATVEATNASSAATKVELSVNGLTTRVDGIEGATKKLSGRVASTETILQQTKDQLLQKADKSVVDQANNLISQLSAEQKIMAGQISQKVSSSEYQTLRDKVNGINVGGRNLAANTNQEYTMGFGIPNTTWKDGFAYAPLPTTGGGGEILPQDPHTFWYGLMPGQEFTQTIWFQTDADIIDVNAAQITWFTFAEHDYQPAKIQKLGNNNYKIFSTYKWPGKSNNSVRLFDIANLNRAVNLKSGSYLKFGKLKIEVGNVSTDYSPDPDDTIAAISKNTTAIDENSKAIKLKADATEVNNLKGTVNSHSASINLFSDQLKSMVTESKVNDIINGKGFATQSYTQSIVNQKADQWNTTIAGLTQQLNNSSDVNLAEKTNQGTTNWTVDPGNGASTISEVNINGIRGVRFTQIKKSTTWWVIAYTLNLDYFEPNQDYIISFDVRTSSDNFNQGGMLNIARRDSSHAYLANTSFKTNFKQNQLTHVACTGRSYGFLDKNGETFYLNCLSLGQCDWVDIVNLKIARGTIDKGYSPAPSDTATTTQLTTMQASIDGLQGIVKNKVDQSQYTQLAGVVQTKVSQSDFNRLNNQVNVQTLDNANIDSMKTTGHYFVHNLTGNPIGGWVYVDVAGNANDRIRQDVYQDSGTKHAFRRWFGTSWTAWSTGAEESEITQLRNDINLRVKSGDLLSQINIAAGHTLIQSNKIYFDADSFVMSPNSKAFIPSAYITNINADKITTGTLDAAKFNVKNFSADNIVGGTLNGVVVKTGTNDRYFQTSKDNIYWVRNDDMSLVGNDTYLNRANGLNIADMNNIQLTTWGGASVNPDGSIVNTSGNAGHPKIVVDTNGNWDPDDPYGTKWGGGPGDSEIVQWIGNKEYTALTQGKGFTIHLNDGNNNSKLSIQKDNKVGFYVGQGENGNQVNVQFAGDGSGFNVHGNFNVYGAKNSAVKTSQGDVAVSAYETAEYYFGDIGEGQTGDSGIAFVGIEKLFSETVNTSIPYQVFITAYGPGNLWVDQREHDRFVVKSDRPNVKFGWEIKAKRRGYENTRLQKVN</sequence>
<evidence type="ECO:0000313" key="3">
    <source>
        <dbReference type="Proteomes" id="UP000215747"/>
    </source>
</evidence>
<feature type="region of interest" description="Disordered" evidence="1">
    <location>
        <begin position="1"/>
        <end position="23"/>
    </location>
</feature>
<dbReference type="RefSeq" id="WP_094536779.1">
    <property type="nucleotide sequence ID" value="NZ_NGPL01000017.1"/>
</dbReference>
<name>A0A256SUT9_LIMRT</name>
<evidence type="ECO:0000256" key="1">
    <source>
        <dbReference type="SAM" id="MobiDB-lite"/>
    </source>
</evidence>
<reference evidence="3" key="1">
    <citation type="submission" date="2017-05" db="EMBL/GenBank/DDBJ databases">
        <authorList>
            <person name="Lin X.B."/>
            <person name="Stothard P."/>
            <person name="Tasseva G."/>
            <person name="Walter J."/>
        </authorList>
    </citation>
    <scope>NUCLEOTIDE SEQUENCE [LARGE SCALE GENOMIC DNA]</scope>
    <source>
        <strain evidence="3">114h</strain>
    </source>
</reference>